<evidence type="ECO:0000256" key="1">
    <source>
        <dbReference type="SAM" id="Phobius"/>
    </source>
</evidence>
<dbReference type="EMBL" id="CM007384">
    <property type="protein sequence ID" value="ONK73386.1"/>
    <property type="molecule type" value="Genomic_DNA"/>
</dbReference>
<reference evidence="3" key="1">
    <citation type="journal article" date="2017" name="Nat. Commun.">
        <title>The asparagus genome sheds light on the origin and evolution of a young Y chromosome.</title>
        <authorList>
            <person name="Harkess A."/>
            <person name="Zhou J."/>
            <person name="Xu C."/>
            <person name="Bowers J.E."/>
            <person name="Van der Hulst R."/>
            <person name="Ayyampalayam S."/>
            <person name="Mercati F."/>
            <person name="Riccardi P."/>
            <person name="McKain M.R."/>
            <person name="Kakrana A."/>
            <person name="Tang H."/>
            <person name="Ray J."/>
            <person name="Groenendijk J."/>
            <person name="Arikit S."/>
            <person name="Mathioni S.M."/>
            <person name="Nakano M."/>
            <person name="Shan H."/>
            <person name="Telgmann-Rauber A."/>
            <person name="Kanno A."/>
            <person name="Yue Z."/>
            <person name="Chen H."/>
            <person name="Li W."/>
            <person name="Chen Y."/>
            <person name="Xu X."/>
            <person name="Zhang Y."/>
            <person name="Luo S."/>
            <person name="Chen H."/>
            <person name="Gao J."/>
            <person name="Mao Z."/>
            <person name="Pires J.C."/>
            <person name="Luo M."/>
            <person name="Kudrna D."/>
            <person name="Wing R.A."/>
            <person name="Meyers B.C."/>
            <person name="Yi K."/>
            <person name="Kong H."/>
            <person name="Lavrijsen P."/>
            <person name="Sunseri F."/>
            <person name="Falavigna A."/>
            <person name="Ye Y."/>
            <person name="Leebens-Mack J.H."/>
            <person name="Chen G."/>
        </authorList>
    </citation>
    <scope>NUCLEOTIDE SEQUENCE [LARGE SCALE GENOMIC DNA]</scope>
    <source>
        <strain evidence="3">cv. DH0086</strain>
    </source>
</reference>
<evidence type="ECO:0008006" key="4">
    <source>
        <dbReference type="Google" id="ProtNLM"/>
    </source>
</evidence>
<sequence>MLVIAQPIGILLLNQEVLYEQRPNIGNNSRVGVGEDKLPIVKVVDKPGGELGGRKDRVKLGGSLLFLLSFYLFFVVVVVGNNSRVGVGEDKLPIVKVVDKPGGELGGRKDRVKLGGSLLFLLSFYLFFVVVVV</sequence>
<evidence type="ECO:0000313" key="2">
    <source>
        <dbReference type="EMBL" id="ONK73386.1"/>
    </source>
</evidence>
<proteinExistence type="predicted"/>
<keyword evidence="1" id="KW-0472">Membrane</keyword>
<protein>
    <recommendedName>
        <fullName evidence="4">Transmembrane protein</fullName>
    </recommendedName>
</protein>
<keyword evidence="1" id="KW-0812">Transmembrane</keyword>
<dbReference type="Proteomes" id="UP000243459">
    <property type="component" value="Chromosome 4"/>
</dbReference>
<evidence type="ECO:0000313" key="3">
    <source>
        <dbReference type="Proteomes" id="UP000243459"/>
    </source>
</evidence>
<dbReference type="Gramene" id="ONK73386">
    <property type="protein sequence ID" value="ONK73386"/>
    <property type="gene ID" value="A4U43_C04F30930"/>
</dbReference>
<dbReference type="AlphaFoldDB" id="A0A5P1F4T4"/>
<accession>A0A5P1F4T4</accession>
<name>A0A5P1F4T4_ASPOF</name>
<feature type="transmembrane region" description="Helical" evidence="1">
    <location>
        <begin position="60"/>
        <end position="80"/>
    </location>
</feature>
<keyword evidence="3" id="KW-1185">Reference proteome</keyword>
<feature type="transmembrane region" description="Helical" evidence="1">
    <location>
        <begin position="114"/>
        <end position="132"/>
    </location>
</feature>
<organism evidence="2 3">
    <name type="scientific">Asparagus officinalis</name>
    <name type="common">Garden asparagus</name>
    <dbReference type="NCBI Taxonomy" id="4686"/>
    <lineage>
        <taxon>Eukaryota</taxon>
        <taxon>Viridiplantae</taxon>
        <taxon>Streptophyta</taxon>
        <taxon>Embryophyta</taxon>
        <taxon>Tracheophyta</taxon>
        <taxon>Spermatophyta</taxon>
        <taxon>Magnoliopsida</taxon>
        <taxon>Liliopsida</taxon>
        <taxon>Asparagales</taxon>
        <taxon>Asparagaceae</taxon>
        <taxon>Asparagoideae</taxon>
        <taxon>Asparagus</taxon>
    </lineage>
</organism>
<gene>
    <name evidence="2" type="ORF">A4U43_C04F30930</name>
</gene>
<keyword evidence="1" id="KW-1133">Transmembrane helix</keyword>